<dbReference type="EMBL" id="LCEY01000023">
    <property type="protein sequence ID" value="KKS80253.1"/>
    <property type="molecule type" value="Genomic_DNA"/>
</dbReference>
<sequence>MVECLLPKEKVAGSNPVRRSKSDRNVQYHMKPSTITGRINAKALELLEQHPEGLRWSELLSKIKASDRSFHPKTVNGCVWKLVENFPDKVYKPSKGLFRLLKYKSHF</sequence>
<accession>A0A0G1F092</accession>
<gene>
    <name evidence="1" type="ORF">UV56_C0023G0003</name>
</gene>
<evidence type="ECO:0008006" key="3">
    <source>
        <dbReference type="Google" id="ProtNLM"/>
    </source>
</evidence>
<dbReference type="Proteomes" id="UP000034611">
    <property type="component" value="Unassembled WGS sequence"/>
</dbReference>
<comment type="caution">
    <text evidence="1">The sequence shown here is derived from an EMBL/GenBank/DDBJ whole genome shotgun (WGS) entry which is preliminary data.</text>
</comment>
<name>A0A0G1F092_9BACT</name>
<evidence type="ECO:0000313" key="2">
    <source>
        <dbReference type="Proteomes" id="UP000034611"/>
    </source>
</evidence>
<reference evidence="1 2" key="1">
    <citation type="journal article" date="2015" name="Nature">
        <title>rRNA introns, odd ribosomes, and small enigmatic genomes across a large radiation of phyla.</title>
        <authorList>
            <person name="Brown C.T."/>
            <person name="Hug L.A."/>
            <person name="Thomas B.C."/>
            <person name="Sharon I."/>
            <person name="Castelle C.J."/>
            <person name="Singh A."/>
            <person name="Wilkins M.J."/>
            <person name="Williams K.H."/>
            <person name="Banfield J.F."/>
        </authorList>
    </citation>
    <scope>NUCLEOTIDE SEQUENCE [LARGE SCALE GENOMIC DNA]</scope>
</reference>
<protein>
    <recommendedName>
        <fullName evidence="3">HTH HARE-type domain-containing protein</fullName>
    </recommendedName>
</protein>
<organism evidence="1 2">
    <name type="scientific">Candidatus Woesebacteria bacterium GW2011_GWC1_43_10b</name>
    <dbReference type="NCBI Taxonomy" id="1618585"/>
    <lineage>
        <taxon>Bacteria</taxon>
        <taxon>Candidatus Woeseibacteriota</taxon>
    </lineage>
</organism>
<proteinExistence type="predicted"/>
<dbReference type="AlphaFoldDB" id="A0A0G1F092"/>
<evidence type="ECO:0000313" key="1">
    <source>
        <dbReference type="EMBL" id="KKS80253.1"/>
    </source>
</evidence>